<accession>A0ABS6I4D7</accession>
<dbReference type="InterPro" id="IPR046544">
    <property type="entry name" value="GH146_SB_dom"/>
</dbReference>
<feature type="domain" description="Non-reducing end beta-L-arabinofuranosidase-like GH127 middle" evidence="5">
    <location>
        <begin position="417"/>
        <end position="504"/>
    </location>
</feature>
<keyword evidence="7" id="KW-1185">Reference proteome</keyword>
<evidence type="ECO:0000259" key="5">
    <source>
        <dbReference type="Pfam" id="PF20736"/>
    </source>
</evidence>
<evidence type="ECO:0000259" key="4">
    <source>
        <dbReference type="Pfam" id="PF20620"/>
    </source>
</evidence>
<dbReference type="PANTHER" id="PTHR31151:SF0">
    <property type="entry name" value="PROLINE-TRNA LIGASE (DUF1680)"/>
    <property type="match status" value="1"/>
</dbReference>
<dbReference type="Pfam" id="PF20620">
    <property type="entry name" value="DUF6805"/>
    <property type="match status" value="1"/>
</dbReference>
<dbReference type="Pfam" id="PF20736">
    <property type="entry name" value="Glyco_hydro127M"/>
    <property type="match status" value="1"/>
</dbReference>
<feature type="domain" description="DUF4986" evidence="3">
    <location>
        <begin position="539"/>
        <end position="605"/>
    </location>
</feature>
<evidence type="ECO:0000313" key="6">
    <source>
        <dbReference type="EMBL" id="MBU8865929.1"/>
    </source>
</evidence>
<dbReference type="EMBL" id="JAHOPC010000002">
    <property type="protein sequence ID" value="MBU8865929.1"/>
    <property type="molecule type" value="Genomic_DNA"/>
</dbReference>
<proteinExistence type="predicted"/>
<dbReference type="RefSeq" id="WP_216923755.1">
    <property type="nucleotide sequence ID" value="NZ_JAHOPC010000002.1"/>
</dbReference>
<gene>
    <name evidence="6" type="ORF">KSW38_06455</name>
</gene>
<protein>
    <submittedName>
        <fullName evidence="6">Glycoside hydrolase family 127 protein</fullName>
    </submittedName>
</protein>
<dbReference type="Proteomes" id="UP000824166">
    <property type="component" value="Unassembled WGS sequence"/>
</dbReference>
<dbReference type="PANTHER" id="PTHR31151">
    <property type="entry name" value="PROLINE-TRNA LIGASE (DUF1680)"/>
    <property type="match status" value="1"/>
</dbReference>
<reference evidence="6 7" key="1">
    <citation type="submission" date="2021-06" db="EMBL/GenBank/DDBJ databases">
        <authorList>
            <person name="Jeong J.W."/>
        </authorList>
    </citation>
    <scope>NUCLEOTIDE SEQUENCE [LARGE SCALE GENOMIC DNA]</scope>
    <source>
        <strain evidence="6 7">MMS21-TAE1-1</strain>
    </source>
</reference>
<comment type="caution">
    <text evidence="6">The sequence shown here is derived from an EMBL/GenBank/DDBJ whole genome shotgun (WGS) entry which is preliminary data.</text>
</comment>
<evidence type="ECO:0000259" key="2">
    <source>
        <dbReference type="Pfam" id="PF07944"/>
    </source>
</evidence>
<keyword evidence="6" id="KW-0378">Hydrolase</keyword>
<dbReference type="InterPro" id="IPR012878">
    <property type="entry name" value="Beta-AFase-like_GH127_cat"/>
</dbReference>
<dbReference type="GO" id="GO:0016787">
    <property type="term" value="F:hydrolase activity"/>
    <property type="evidence" value="ECO:0007669"/>
    <property type="project" value="UniProtKB-KW"/>
</dbReference>
<keyword evidence="1" id="KW-0175">Coiled coil</keyword>
<dbReference type="InterPro" id="IPR032275">
    <property type="entry name" value="DUF4986"/>
</dbReference>
<feature type="domain" description="Non-reducing end beta-L-arabinofuranosidase-like GH127 catalytic" evidence="2">
    <location>
        <begin position="11"/>
        <end position="403"/>
    </location>
</feature>
<evidence type="ECO:0000313" key="7">
    <source>
        <dbReference type="Proteomes" id="UP000824166"/>
    </source>
</evidence>
<dbReference type="Pfam" id="PF16375">
    <property type="entry name" value="DUF4986"/>
    <property type="match status" value="1"/>
</dbReference>
<evidence type="ECO:0000259" key="3">
    <source>
        <dbReference type="Pfam" id="PF16375"/>
    </source>
</evidence>
<feature type="coiled-coil region" evidence="1">
    <location>
        <begin position="607"/>
        <end position="634"/>
    </location>
</feature>
<feature type="domain" description="Glycoside hydrolase GH146 substrate-binding" evidence="4">
    <location>
        <begin position="630"/>
        <end position="705"/>
    </location>
</feature>
<organism evidence="6 7">
    <name type="scientific">Paenarthrobacter aromaticivorans</name>
    <dbReference type="NCBI Taxonomy" id="2849150"/>
    <lineage>
        <taxon>Bacteria</taxon>
        <taxon>Bacillati</taxon>
        <taxon>Actinomycetota</taxon>
        <taxon>Actinomycetes</taxon>
        <taxon>Micrococcales</taxon>
        <taxon>Micrococcaceae</taxon>
        <taxon>Paenarthrobacter</taxon>
    </lineage>
</organism>
<evidence type="ECO:0000256" key="1">
    <source>
        <dbReference type="SAM" id="Coils"/>
    </source>
</evidence>
<sequence length="764" mass="85056">MALNYRPLRQIRLREGRFAEAQRVNREVLLRLDPDRLLAPFRQEAGLPATAGLYGGWESTGLNGHTAGHVLSALAHAVAGDGDPRLEKMLGSLLSGLREVQQASGTGYLGGVPQGRQLWDELVQGDISASPFELNGRWVPLYNLHKTLAGLVDVAWNVPSAEADQVLDELANWWLETMDRLDQEALELIIQTEFGGLTEAFARLALLRQDGRYLKLSMRFIREELITRVLSLPGERAQDSLAGLHANTQIPVVVGYAAIARAARELGLDDAATARIGQAARNFFDDVVGRRSSAIGGNSVREHFHRRDDFSPMFLGREGPESCNSYNMVKLAAELYLLDGEDRYLDYIEVTQCSHVLSTQHPWHGGLVYFTSHRPGHYRVYSPEQDGFWCCMGSGYEAHAKHGSHVYVTDGDELRITWLLATEVHWSEQGVRVTIDSALPSGNTATVRVSVEEPKEFTLAIRIPQWSLGAKGKLPDGRRIDEDGGWWRLRRVWEGSEEILLSLDRELQVVRAADNSPWAWIRYGPTVLAEEIPDHGLRYRATGARTGHIASGPLRPLAETPVLLASGLETNYEGSDELSVRASDGQRLRLKPLHRIHDARYRLSWPMAQDEMQVREIQEKLAEQDRASTALEARVVDGITFGEQQPELDHEVNAQHAERGMTPDGAHWLRPKEPLTLVMRDWTMIGTSLRIESVQGNEQESFLLSRADNGTAVTVTQGPDGVSEIEFNSNGSSEARLVIAPRPGHTMPRLRRLLLLTDAADSLG</sequence>
<dbReference type="InterPro" id="IPR049046">
    <property type="entry name" value="Beta-AFase-like_GH127_middle"/>
</dbReference>
<dbReference type="Pfam" id="PF07944">
    <property type="entry name" value="Beta-AFase-like_GH127_cat"/>
    <property type="match status" value="1"/>
</dbReference>
<name>A0ABS6I4D7_9MICC</name>